<keyword evidence="3" id="KW-1185">Reference proteome</keyword>
<evidence type="ECO:0000256" key="1">
    <source>
        <dbReference type="SAM" id="MobiDB-lite"/>
    </source>
</evidence>
<dbReference type="AlphaFoldDB" id="A0A8T0J5N5"/>
<dbReference type="EMBL" id="CM026421">
    <property type="protein sequence ID" value="KAG0590486.1"/>
    <property type="molecule type" value="Genomic_DNA"/>
</dbReference>
<gene>
    <name evidence="2" type="ORF">KC19_1G103200</name>
</gene>
<sequence length="122" mass="13335">MSSGMFYPELLPGHFGNSTQQAGDYRLSKECKHLPQPTLPITPAARQPTPTISTVRTPNLLISAFRRPIVQTRLRNTNLRINMPNTAPQPDPGNGYPHNSAEPCPPSADPPTAHDSKRVTVS</sequence>
<proteinExistence type="predicted"/>
<feature type="compositionally biased region" description="Basic and acidic residues" evidence="1">
    <location>
        <begin position="112"/>
        <end position="122"/>
    </location>
</feature>
<protein>
    <submittedName>
        <fullName evidence="2">Uncharacterized protein</fullName>
    </submittedName>
</protein>
<comment type="caution">
    <text evidence="2">The sequence shown here is derived from an EMBL/GenBank/DDBJ whole genome shotgun (WGS) entry which is preliminary data.</text>
</comment>
<feature type="region of interest" description="Disordered" evidence="1">
    <location>
        <begin position="76"/>
        <end position="122"/>
    </location>
</feature>
<evidence type="ECO:0000313" key="2">
    <source>
        <dbReference type="EMBL" id="KAG0590486.1"/>
    </source>
</evidence>
<reference evidence="2" key="1">
    <citation type="submission" date="2020-06" db="EMBL/GenBank/DDBJ databases">
        <title>WGS assembly of Ceratodon purpureus strain R40.</title>
        <authorList>
            <person name="Carey S.B."/>
            <person name="Jenkins J."/>
            <person name="Shu S."/>
            <person name="Lovell J.T."/>
            <person name="Sreedasyam A."/>
            <person name="Maumus F."/>
            <person name="Tiley G.P."/>
            <person name="Fernandez-Pozo N."/>
            <person name="Barry K."/>
            <person name="Chen C."/>
            <person name="Wang M."/>
            <person name="Lipzen A."/>
            <person name="Daum C."/>
            <person name="Saski C.A."/>
            <person name="Payton A.C."/>
            <person name="Mcbreen J.C."/>
            <person name="Conrad R.E."/>
            <person name="Kollar L.M."/>
            <person name="Olsson S."/>
            <person name="Huttunen S."/>
            <person name="Landis J.B."/>
            <person name="Wickett N.J."/>
            <person name="Johnson M.G."/>
            <person name="Rensing S.A."/>
            <person name="Grimwood J."/>
            <person name="Schmutz J."/>
            <person name="Mcdaniel S.F."/>
        </authorList>
    </citation>
    <scope>NUCLEOTIDE SEQUENCE</scope>
    <source>
        <strain evidence="2">R40</strain>
    </source>
</reference>
<feature type="compositionally biased region" description="Polar residues" evidence="1">
    <location>
        <begin position="76"/>
        <end position="88"/>
    </location>
</feature>
<dbReference type="Proteomes" id="UP000822688">
    <property type="component" value="Chromosome 1"/>
</dbReference>
<accession>A0A8T0J5N5</accession>
<organism evidence="2 3">
    <name type="scientific">Ceratodon purpureus</name>
    <name type="common">Fire moss</name>
    <name type="synonym">Dicranum purpureum</name>
    <dbReference type="NCBI Taxonomy" id="3225"/>
    <lineage>
        <taxon>Eukaryota</taxon>
        <taxon>Viridiplantae</taxon>
        <taxon>Streptophyta</taxon>
        <taxon>Embryophyta</taxon>
        <taxon>Bryophyta</taxon>
        <taxon>Bryophytina</taxon>
        <taxon>Bryopsida</taxon>
        <taxon>Dicranidae</taxon>
        <taxon>Pseudoditrichales</taxon>
        <taxon>Ditrichaceae</taxon>
        <taxon>Ceratodon</taxon>
    </lineage>
</organism>
<name>A0A8T0J5N5_CERPU</name>
<feature type="region of interest" description="Disordered" evidence="1">
    <location>
        <begin position="34"/>
        <end position="53"/>
    </location>
</feature>
<evidence type="ECO:0000313" key="3">
    <source>
        <dbReference type="Proteomes" id="UP000822688"/>
    </source>
</evidence>